<dbReference type="EMBL" id="SPRX01000081">
    <property type="protein sequence ID" value="TIC62037.1"/>
    <property type="molecule type" value="Genomic_DNA"/>
</dbReference>
<dbReference type="Proteomes" id="UP000310685">
    <property type="component" value="Unassembled WGS sequence"/>
</dbReference>
<keyword evidence="3" id="KW-0808">Transferase</keyword>
<evidence type="ECO:0000313" key="6">
    <source>
        <dbReference type="EMBL" id="TIC28032.1"/>
    </source>
</evidence>
<dbReference type="EMBL" id="SPRC01000039">
    <property type="protein sequence ID" value="TIB76970.1"/>
    <property type="molecule type" value="Genomic_DNA"/>
</dbReference>
<dbReference type="AlphaFoldDB" id="A0A4T0SG50"/>
<evidence type="ECO:0000313" key="9">
    <source>
        <dbReference type="EMBL" id="TIC62037.1"/>
    </source>
</evidence>
<dbReference type="PANTHER" id="PTHR12149:SF8">
    <property type="entry name" value="PROTEIN-RIBULOSAMINE 3-KINASE"/>
    <property type="match status" value="1"/>
</dbReference>
<gene>
    <name evidence="9" type="ORF">E3Q01_04170</name>
    <name evidence="8" type="ORF">E3Q02_04123</name>
    <name evidence="7" type="ORF">E3Q03_04126</name>
    <name evidence="6" type="ORF">E3Q10_03403</name>
    <name evidence="5" type="ORF">E3Q17_03129</name>
    <name evidence="4" type="ORF">E3Q22_03265</name>
</gene>
<dbReference type="OMA" id="RECDIAM"/>
<evidence type="ECO:0000313" key="4">
    <source>
        <dbReference type="EMBL" id="TIB76970.1"/>
    </source>
</evidence>
<name>A0A4T0SG50_9BASI</name>
<keyword evidence="3 9" id="KW-0418">Kinase</keyword>
<dbReference type="EMBL" id="SPRV01000077">
    <property type="protein sequence ID" value="TIC58767.1"/>
    <property type="molecule type" value="Genomic_DNA"/>
</dbReference>
<evidence type="ECO:0000313" key="11">
    <source>
        <dbReference type="Proteomes" id="UP000305647"/>
    </source>
</evidence>
<dbReference type="InterPro" id="IPR011009">
    <property type="entry name" value="Kinase-like_dom_sf"/>
</dbReference>
<proteinExistence type="inferred from homology"/>
<dbReference type="EC" id="2.7.1.172" evidence="1"/>
<evidence type="ECO:0000313" key="10">
    <source>
        <dbReference type="Proteomes" id="UP000305362"/>
    </source>
</evidence>
<dbReference type="PANTHER" id="PTHR12149">
    <property type="entry name" value="FRUCTOSAMINE 3 KINASE-RELATED PROTEIN"/>
    <property type="match status" value="1"/>
</dbReference>
<evidence type="ECO:0000313" key="8">
    <source>
        <dbReference type="EMBL" id="TIC60872.1"/>
    </source>
</evidence>
<dbReference type="OrthoDB" id="5772781at2759"/>
<evidence type="ECO:0000313" key="5">
    <source>
        <dbReference type="EMBL" id="TIB98098.1"/>
    </source>
</evidence>
<sequence length="300" mass="33929">MQHLPQKAIQALKDRGHTGSFKLSGSKLYFDNGKIFLFKSASRSSAEQLIGEAKSLADMSTALPGICPELIDTSDQDDATFYMITEWHDLGSLSTEQIKRFGKDLARMHLESNETNGRFGYDIPTYCGHTRFKNQWNKSWIDFLNNDRFGYLLEEICGSNGRGDKELWQLGQTLRDKTVPALLSKVDVKPSLLQGDLWAGNASYSHTTKRPITYDACCFYGHNEAELGIAVMFGGFGSPFFEAYHSVYPKAEPVEEYGQRLKLYELIHHLNHYAIFGGMYRNGAVSIMKSLNKYVESKEN</sequence>
<comment type="catalytic activity">
    <reaction evidence="2">
        <text>N(6)-D-ribulosyl-L-lysyl-[protein] + ATP = N(6)-(3-O-phospho-D-ribulosyl)-L-lysyl-[protein] + ADP + H(+)</text>
        <dbReference type="Rhea" id="RHEA:48432"/>
        <dbReference type="Rhea" id="RHEA-COMP:12103"/>
        <dbReference type="Rhea" id="RHEA-COMP:12104"/>
        <dbReference type="ChEBI" id="CHEBI:15378"/>
        <dbReference type="ChEBI" id="CHEBI:30616"/>
        <dbReference type="ChEBI" id="CHEBI:90418"/>
        <dbReference type="ChEBI" id="CHEBI:90420"/>
        <dbReference type="ChEBI" id="CHEBI:456216"/>
        <dbReference type="EC" id="2.7.1.172"/>
    </reaction>
    <physiologicalReaction direction="left-to-right" evidence="2">
        <dbReference type="Rhea" id="RHEA:48433"/>
    </physiologicalReaction>
</comment>
<dbReference type="SUPFAM" id="SSF56112">
    <property type="entry name" value="Protein kinase-like (PK-like)"/>
    <property type="match status" value="1"/>
</dbReference>
<accession>A0A4T0SG50</accession>
<evidence type="ECO:0000256" key="2">
    <source>
        <dbReference type="ARBA" id="ARBA00048655"/>
    </source>
</evidence>
<dbReference type="Proteomes" id="UP000309601">
    <property type="component" value="Unassembled WGS sequence"/>
</dbReference>
<comment type="caution">
    <text evidence="9">The sequence shown here is derived from an EMBL/GenBank/DDBJ whole genome shotgun (WGS) entry which is preliminary data.</text>
</comment>
<dbReference type="Gene3D" id="3.90.1200.10">
    <property type="match status" value="1"/>
</dbReference>
<dbReference type="Proteomes" id="UP000310708">
    <property type="component" value="Unassembled WGS sequence"/>
</dbReference>
<evidence type="ECO:0000313" key="7">
    <source>
        <dbReference type="EMBL" id="TIC58767.1"/>
    </source>
</evidence>
<evidence type="ECO:0000256" key="3">
    <source>
        <dbReference type="PIRNR" id="PIRNR006221"/>
    </source>
</evidence>
<dbReference type="EMBL" id="SPRH01000041">
    <property type="protein sequence ID" value="TIB98098.1"/>
    <property type="molecule type" value="Genomic_DNA"/>
</dbReference>
<comment type="similarity">
    <text evidence="3">Belongs to the fructosamine kinase family.</text>
</comment>
<evidence type="ECO:0000313" key="15">
    <source>
        <dbReference type="Proteomes" id="UP000310708"/>
    </source>
</evidence>
<reference evidence="10 11" key="1">
    <citation type="submission" date="2019-03" db="EMBL/GenBank/DDBJ databases">
        <title>Sequencing 25 genomes of Wallemia mellicola.</title>
        <authorList>
            <person name="Gostincar C."/>
        </authorList>
    </citation>
    <scope>NUCLEOTIDE SEQUENCE [LARGE SCALE GENOMIC DNA]</scope>
    <source>
        <strain evidence="5 12">EXF-1262</strain>
        <strain evidence="8 13">EXF-1274</strain>
        <strain evidence="7 10">EXF-1277</strain>
        <strain evidence="4 14">EXF-6152</strain>
        <strain evidence="9 15">EXF-757</strain>
        <strain evidence="6 11">EXF-8738</strain>
    </source>
</reference>
<evidence type="ECO:0000313" key="12">
    <source>
        <dbReference type="Proteomes" id="UP000307169"/>
    </source>
</evidence>
<dbReference type="GO" id="GO:0016301">
    <property type="term" value="F:kinase activity"/>
    <property type="evidence" value="ECO:0007669"/>
    <property type="project" value="UniProtKB-UniRule"/>
</dbReference>
<dbReference type="InterPro" id="IPR016477">
    <property type="entry name" value="Fructo-/Ketosamine-3-kinase"/>
</dbReference>
<dbReference type="GO" id="GO:0102193">
    <property type="term" value="F:protein-ribulosamine 3-kinase activity"/>
    <property type="evidence" value="ECO:0007669"/>
    <property type="project" value="UniProtKB-EC"/>
</dbReference>
<dbReference type="PIRSF" id="PIRSF006221">
    <property type="entry name" value="Ketosamine-3-kinase"/>
    <property type="match status" value="1"/>
</dbReference>
<protein>
    <recommendedName>
        <fullName evidence="1">protein-ribulosamine 3-kinase</fullName>
        <ecNumber evidence="1">2.7.1.172</ecNumber>
    </recommendedName>
</protein>
<dbReference type="Proteomes" id="UP000305647">
    <property type="component" value="Unassembled WGS sequence"/>
</dbReference>
<evidence type="ECO:0000256" key="1">
    <source>
        <dbReference type="ARBA" id="ARBA00011961"/>
    </source>
</evidence>
<dbReference type="Proteomes" id="UP000307169">
    <property type="component" value="Unassembled WGS sequence"/>
</dbReference>
<dbReference type="EMBL" id="SPRW01000072">
    <property type="protein sequence ID" value="TIC60872.1"/>
    <property type="molecule type" value="Genomic_DNA"/>
</dbReference>
<evidence type="ECO:0000313" key="13">
    <source>
        <dbReference type="Proteomes" id="UP000309601"/>
    </source>
</evidence>
<dbReference type="Proteomes" id="UP000305362">
    <property type="component" value="Unassembled WGS sequence"/>
</dbReference>
<dbReference type="EMBL" id="SPRO01000046">
    <property type="protein sequence ID" value="TIC28032.1"/>
    <property type="molecule type" value="Genomic_DNA"/>
</dbReference>
<organism evidence="9 15">
    <name type="scientific">Wallemia mellicola</name>
    <dbReference type="NCBI Taxonomy" id="1708541"/>
    <lineage>
        <taxon>Eukaryota</taxon>
        <taxon>Fungi</taxon>
        <taxon>Dikarya</taxon>
        <taxon>Basidiomycota</taxon>
        <taxon>Wallemiomycotina</taxon>
        <taxon>Wallemiomycetes</taxon>
        <taxon>Wallemiales</taxon>
        <taxon>Wallemiaceae</taxon>
        <taxon>Wallemia</taxon>
    </lineage>
</organism>
<evidence type="ECO:0000313" key="14">
    <source>
        <dbReference type="Proteomes" id="UP000310685"/>
    </source>
</evidence>
<dbReference type="Pfam" id="PF03881">
    <property type="entry name" value="Fructosamin_kin"/>
    <property type="match status" value="1"/>
</dbReference>